<evidence type="ECO:0000313" key="2">
    <source>
        <dbReference type="EMBL" id="KAF2031116.1"/>
    </source>
</evidence>
<dbReference type="PANTHER" id="PTHR24148:SF73">
    <property type="entry name" value="HET DOMAIN PROTEIN (AFU_ORTHOLOGUE AFUA_8G01020)"/>
    <property type="match status" value="1"/>
</dbReference>
<dbReference type="OrthoDB" id="5278984at2759"/>
<proteinExistence type="predicted"/>
<feature type="transmembrane region" description="Helical" evidence="1">
    <location>
        <begin position="17"/>
        <end position="39"/>
    </location>
</feature>
<dbReference type="EMBL" id="ML978184">
    <property type="protein sequence ID" value="KAF2031116.1"/>
    <property type="molecule type" value="Genomic_DNA"/>
</dbReference>
<evidence type="ECO:0000256" key="1">
    <source>
        <dbReference type="SAM" id="Phobius"/>
    </source>
</evidence>
<protein>
    <submittedName>
        <fullName evidence="2">Uncharacterized protein</fullName>
    </submittedName>
</protein>
<accession>A0A9P4HDL4</accession>
<dbReference type="Proteomes" id="UP000799777">
    <property type="component" value="Unassembled WGS sequence"/>
</dbReference>
<name>A0A9P4HDL4_9PLEO</name>
<organism evidence="2 3">
    <name type="scientific">Setomelanomma holmii</name>
    <dbReference type="NCBI Taxonomy" id="210430"/>
    <lineage>
        <taxon>Eukaryota</taxon>
        <taxon>Fungi</taxon>
        <taxon>Dikarya</taxon>
        <taxon>Ascomycota</taxon>
        <taxon>Pezizomycotina</taxon>
        <taxon>Dothideomycetes</taxon>
        <taxon>Pleosporomycetidae</taxon>
        <taxon>Pleosporales</taxon>
        <taxon>Pleosporineae</taxon>
        <taxon>Phaeosphaeriaceae</taxon>
        <taxon>Setomelanomma</taxon>
    </lineage>
</organism>
<dbReference type="PANTHER" id="PTHR24148">
    <property type="entry name" value="ANKYRIN REPEAT DOMAIN-CONTAINING PROTEIN 39 HOMOLOG-RELATED"/>
    <property type="match status" value="1"/>
</dbReference>
<keyword evidence="3" id="KW-1185">Reference proteome</keyword>
<feature type="transmembrane region" description="Helical" evidence="1">
    <location>
        <begin position="51"/>
        <end position="71"/>
    </location>
</feature>
<keyword evidence="1" id="KW-1133">Transmembrane helix</keyword>
<gene>
    <name evidence="2" type="ORF">EK21DRAFT_111357</name>
</gene>
<dbReference type="InterPro" id="IPR052895">
    <property type="entry name" value="HetReg/Transcr_Mod"/>
</dbReference>
<dbReference type="AlphaFoldDB" id="A0A9P4HDL4"/>
<keyword evidence="1" id="KW-0812">Transmembrane</keyword>
<keyword evidence="1" id="KW-0472">Membrane</keyword>
<evidence type="ECO:0000313" key="3">
    <source>
        <dbReference type="Proteomes" id="UP000799777"/>
    </source>
</evidence>
<reference evidence="2" key="1">
    <citation type="journal article" date="2020" name="Stud. Mycol.">
        <title>101 Dothideomycetes genomes: a test case for predicting lifestyles and emergence of pathogens.</title>
        <authorList>
            <person name="Haridas S."/>
            <person name="Albert R."/>
            <person name="Binder M."/>
            <person name="Bloem J."/>
            <person name="Labutti K."/>
            <person name="Salamov A."/>
            <person name="Andreopoulos B."/>
            <person name="Baker S."/>
            <person name="Barry K."/>
            <person name="Bills G."/>
            <person name="Bluhm B."/>
            <person name="Cannon C."/>
            <person name="Castanera R."/>
            <person name="Culley D."/>
            <person name="Daum C."/>
            <person name="Ezra D."/>
            <person name="Gonzalez J."/>
            <person name="Henrissat B."/>
            <person name="Kuo A."/>
            <person name="Liang C."/>
            <person name="Lipzen A."/>
            <person name="Lutzoni F."/>
            <person name="Magnuson J."/>
            <person name="Mondo S."/>
            <person name="Nolan M."/>
            <person name="Ohm R."/>
            <person name="Pangilinan J."/>
            <person name="Park H.-J."/>
            <person name="Ramirez L."/>
            <person name="Alfaro M."/>
            <person name="Sun H."/>
            <person name="Tritt A."/>
            <person name="Yoshinaga Y."/>
            <person name="Zwiers L.-H."/>
            <person name="Turgeon B."/>
            <person name="Goodwin S."/>
            <person name="Spatafora J."/>
            <person name="Crous P."/>
            <person name="Grigoriev I."/>
        </authorList>
    </citation>
    <scope>NUCLEOTIDE SEQUENCE</scope>
    <source>
        <strain evidence="2">CBS 110217</strain>
    </source>
</reference>
<sequence>MSTGDSSLVADTNYAPAFLGVTGVFTFFAIGFCGARIYTRIRPKVILRIDDYMVLVGTILCTANFFLSIGASAHGRGHHSAYGWLMTFQEFVCAPHAIFEYGGKFIHEDALFRVLMALYNSRGYLLHETDHLKLACAASKDSPKHRTLCRLHASWEDFLSHVIRALLVFLQKRNQESKGLPGLVDLIGHSRFRKASDKKDHVYAFLGVAKHNYGVVADYSEDTTPEDVFTDVATKVMSCDRNLDILYRNGAVNAGRTKGLPSWVADWTMGSKKGTVSALSFDLHEMDEIDWAGKTADVSFSDDGQVMEVSGILIDEIVLMHDAEPSDNAFGGSCCSSIGYVVSIFLHEVDHLVGDQLWLLYGGTEPFVLRPVGSSFELIASAKIEDELNGPGVWRELYEDLQQRTPVRVRLV</sequence>
<comment type="caution">
    <text evidence="2">The sequence shown here is derived from an EMBL/GenBank/DDBJ whole genome shotgun (WGS) entry which is preliminary data.</text>
</comment>